<evidence type="ECO:0000313" key="2">
    <source>
        <dbReference type="EMBL" id="MFC4515531.1"/>
    </source>
</evidence>
<organism evidence="2 3">
    <name type="scientific">Streptomyces ehimensis</name>
    <dbReference type="NCBI Taxonomy" id="68195"/>
    <lineage>
        <taxon>Bacteria</taxon>
        <taxon>Bacillati</taxon>
        <taxon>Actinomycetota</taxon>
        <taxon>Actinomycetes</taxon>
        <taxon>Kitasatosporales</taxon>
        <taxon>Streptomycetaceae</taxon>
        <taxon>Streptomyces</taxon>
    </lineage>
</organism>
<comment type="caution">
    <text evidence="2">The sequence shown here is derived from an EMBL/GenBank/DDBJ whole genome shotgun (WGS) entry which is preliminary data.</text>
</comment>
<sequence length="255" mass="24957">MLGLLALVVIWFLAMDGGGGGSEGDQSEGAKNGQTPTADATITPGPTPSGPHIGQRPGGRGDSGGGGTGGAGGGSGDRAGSGGGSGAAGGAGGAAAAAGGFGGGPGLAVTGDSKPVAAASRLPDCTPGAVRLSVRSVKESYRPDEKPKFELVVKNSGGSACKVNFGATAAMFVITDDKGEEHVWNSGDCVRGTGAVLFEVPGSGETKRTVEWDRRRSAPQCATPSGPTAAVPGTYRVEVKVAGVTDRTEFTLEKA</sequence>
<reference evidence="3" key="1">
    <citation type="journal article" date="2019" name="Int. J. Syst. Evol. Microbiol.">
        <title>The Global Catalogue of Microorganisms (GCM) 10K type strain sequencing project: providing services to taxonomists for standard genome sequencing and annotation.</title>
        <authorList>
            <consortium name="The Broad Institute Genomics Platform"/>
            <consortium name="The Broad Institute Genome Sequencing Center for Infectious Disease"/>
            <person name="Wu L."/>
            <person name="Ma J."/>
        </authorList>
    </citation>
    <scope>NUCLEOTIDE SEQUENCE [LARGE SCALE GENOMIC DNA]</scope>
    <source>
        <strain evidence="3">CECT 8064</strain>
    </source>
</reference>
<feature type="region of interest" description="Disordered" evidence="1">
    <location>
        <begin position="19"/>
        <end position="95"/>
    </location>
</feature>
<evidence type="ECO:0008006" key="4">
    <source>
        <dbReference type="Google" id="ProtNLM"/>
    </source>
</evidence>
<protein>
    <recommendedName>
        <fullName evidence="4">DUF4232 domain-containing protein</fullName>
    </recommendedName>
</protein>
<gene>
    <name evidence="2" type="ORF">ACFPEN_21595</name>
</gene>
<dbReference type="Gene3D" id="2.60.40.2360">
    <property type="entry name" value="Intracellular proteinase inhibitor BsuPI"/>
    <property type="match status" value="1"/>
</dbReference>
<keyword evidence="3" id="KW-1185">Reference proteome</keyword>
<name>A0ABV9BNJ9_9ACTN</name>
<feature type="compositionally biased region" description="Basic and acidic residues" evidence="1">
    <location>
        <begin position="207"/>
        <end position="216"/>
    </location>
</feature>
<feature type="region of interest" description="Disordered" evidence="1">
    <location>
        <begin position="207"/>
        <end position="229"/>
    </location>
</feature>
<dbReference type="Proteomes" id="UP001595990">
    <property type="component" value="Unassembled WGS sequence"/>
</dbReference>
<evidence type="ECO:0000313" key="3">
    <source>
        <dbReference type="Proteomes" id="UP001595990"/>
    </source>
</evidence>
<accession>A0ABV9BNJ9</accession>
<dbReference type="InterPro" id="IPR038144">
    <property type="entry name" value="IPI"/>
</dbReference>
<dbReference type="RefSeq" id="WP_358215642.1">
    <property type="nucleotide sequence ID" value="NZ_JBHSFS010000009.1"/>
</dbReference>
<dbReference type="EMBL" id="JBHSFS010000009">
    <property type="protein sequence ID" value="MFC4515531.1"/>
    <property type="molecule type" value="Genomic_DNA"/>
</dbReference>
<proteinExistence type="predicted"/>
<feature type="compositionally biased region" description="Gly residues" evidence="1">
    <location>
        <begin position="56"/>
        <end position="95"/>
    </location>
</feature>
<evidence type="ECO:0000256" key="1">
    <source>
        <dbReference type="SAM" id="MobiDB-lite"/>
    </source>
</evidence>